<reference evidence="1" key="1">
    <citation type="journal article" date="2015" name="Nature">
        <title>Complex archaea that bridge the gap between prokaryotes and eukaryotes.</title>
        <authorList>
            <person name="Spang A."/>
            <person name="Saw J.H."/>
            <person name="Jorgensen S.L."/>
            <person name="Zaremba-Niedzwiedzka K."/>
            <person name="Martijn J."/>
            <person name="Lind A.E."/>
            <person name="van Eijk R."/>
            <person name="Schleper C."/>
            <person name="Guy L."/>
            <person name="Ettema T.J."/>
        </authorList>
    </citation>
    <scope>NUCLEOTIDE SEQUENCE</scope>
</reference>
<evidence type="ECO:0008006" key="2">
    <source>
        <dbReference type="Google" id="ProtNLM"/>
    </source>
</evidence>
<protein>
    <recommendedName>
        <fullName evidence="2">HNH nuclease domain-containing protein</fullName>
    </recommendedName>
</protein>
<gene>
    <name evidence="1" type="ORF">LCGC14_2077520</name>
</gene>
<name>A0A0F9GUZ4_9ZZZZ</name>
<accession>A0A0F9GUZ4</accession>
<comment type="caution">
    <text evidence="1">The sequence shown here is derived from an EMBL/GenBank/DDBJ whole genome shotgun (WGS) entry which is preliminary data.</text>
</comment>
<organism evidence="1">
    <name type="scientific">marine sediment metagenome</name>
    <dbReference type="NCBI Taxonomy" id="412755"/>
    <lineage>
        <taxon>unclassified sequences</taxon>
        <taxon>metagenomes</taxon>
        <taxon>ecological metagenomes</taxon>
    </lineage>
</organism>
<dbReference type="EMBL" id="LAZR01025041">
    <property type="protein sequence ID" value="KKL73180.1"/>
    <property type="molecule type" value="Genomic_DNA"/>
</dbReference>
<proteinExistence type="predicted"/>
<dbReference type="AlphaFoldDB" id="A0A0F9GUZ4"/>
<sequence length="137" mass="16153">MFLSEIKTISDLYKEEIYDNPYTAICNLCLKEKPVIKEYWHPSVIKYIKSDKCYYPYHCKKCKRLDAKIYNTRLKKSTPKYANLDKIKEIYANCPEGYEVDHIIPLNGSVVSGLHIETNLQYLSVKENRKKSNNFCI</sequence>
<dbReference type="InterPro" id="IPR003615">
    <property type="entry name" value="HNH_nuc"/>
</dbReference>
<evidence type="ECO:0000313" key="1">
    <source>
        <dbReference type="EMBL" id="KKL73180.1"/>
    </source>
</evidence>
<dbReference type="CDD" id="cd00085">
    <property type="entry name" value="HNHc"/>
    <property type="match status" value="1"/>
</dbReference>